<accession>A0AAV7J8C6</accession>
<dbReference type="EMBL" id="JAHXZJ010000001">
    <property type="protein sequence ID" value="KAH0567294.1"/>
    <property type="molecule type" value="Genomic_DNA"/>
</dbReference>
<keyword evidence="2" id="KW-0472">Membrane</keyword>
<feature type="transmembrane region" description="Helical" evidence="2">
    <location>
        <begin position="822"/>
        <end position="846"/>
    </location>
</feature>
<dbReference type="AlphaFoldDB" id="A0AAV7J8C6"/>
<keyword evidence="5" id="KW-1185">Reference proteome</keyword>
<sequence>MTRCVNHDDKLFSDSCLKQVSRYVPYIETYKKRIFIFKKTLSRYNYRWEHYTQWDIEDTCCPGYAEDLNVCRPVCSGDCPMGLCVRPDECSCNIGYILVNTESGQACEPHCPLDCTFGTCTAPNTCTCNDGYELDDQGRKCVPSCTSPRCGLFSTCLSPENCVCAAGYKKASDSKIEVHCEPICDPACSNNSYCASPNKCLCDPGYKISSATGSSSEPVTCVPECSPGCENHSSCIAPNKCECHSGYASSSDLAEQNGDSMTQCYPVCVPSCGPHGICESPNKCSCNTGFNLIIERNTTTLEMTSVTCQPICDPPCGIRGDCVAPNTCSCDKGWKIMVSQLADKIDRYCTPHCEQACGEFSTCIKTDVCECHPGYQIIPSDQAHLNSSEPINCRPICEKPCINGVCASPNSCDCNDGYILDTDDPYNCEPNCGKEGCINGFCSAPEQCTCNKGYQLSNNSQSICDPVCNNCVNGACIAPNACVCNLGYEENEAGQCVPSCYGRCINGSCIAPNKCQCNAGFVSNLDSDNLESSSPMCRPHCTSNCTNGTCTSPDVCICNPGYEKNDKEECVPNCDGRCNFGHCVAPGECNCYSGYVAVDDPISPCQPYCKDGCINSLCVRPGTCQCDSGYTASSINASYCEPICQGDCTHGDCIGPNDCQCHQGLVWRKPNNETESDGGGKEFGSCVNPCEGGCGDHGICNVENRTCDCFYGWADQNCGSASLCGIIRNDGDEDLLRWIVDRFGTANDTVNNLEAINWHGPSCNAKCSLSSASSNVTECFRLLAFNNDSKDQRYNQSHVYVCFLDFTSSCNSESLKTSNVPLTSIVSVVPVIIAIAVVAGIILIVVKRRKSQIFQINVISTDNLLEPSSELTNSLIYCDEDFSSTRSVNAQERSDINYRTESFKRTPLMLAIEGISPEIVDLLVKKGARVDDCDEDGVLPLYYIICNPNNVNSRLNVDMIERDGYSKVCMLMSLINVGANIKETTESAGTKLKFLRMAITYGEELIVRYLVESAEFDMFIDDEILQTVKLNTTLLSQEQLEDQEFMAKLQSVFMRMEYFLIAGLLRRQRSIEKLDEKWKTTIFSKACQ</sequence>
<keyword evidence="2" id="KW-1133">Transmembrane helix</keyword>
<dbReference type="InterPro" id="IPR002110">
    <property type="entry name" value="Ankyrin_rpt"/>
</dbReference>
<dbReference type="Gene3D" id="2.10.25.10">
    <property type="entry name" value="Laminin"/>
    <property type="match status" value="16"/>
</dbReference>
<dbReference type="InterPro" id="IPR036770">
    <property type="entry name" value="Ankyrin_rpt-contain_sf"/>
</dbReference>
<dbReference type="PROSITE" id="PS01186">
    <property type="entry name" value="EGF_2"/>
    <property type="match status" value="1"/>
</dbReference>
<feature type="repeat" description="ANK" evidence="1">
    <location>
        <begin position="903"/>
        <end position="935"/>
    </location>
</feature>
<dbReference type="SMART" id="SM00248">
    <property type="entry name" value="ANK"/>
    <property type="match status" value="2"/>
</dbReference>
<dbReference type="PANTHER" id="PTHR24047:SF29">
    <property type="entry name" value="EATER-RELATED"/>
    <property type="match status" value="1"/>
</dbReference>
<dbReference type="Proteomes" id="UP000826195">
    <property type="component" value="Unassembled WGS sequence"/>
</dbReference>
<dbReference type="SUPFAM" id="SSF48403">
    <property type="entry name" value="Ankyrin repeat"/>
    <property type="match status" value="1"/>
</dbReference>
<evidence type="ECO:0000313" key="5">
    <source>
        <dbReference type="Proteomes" id="UP000826195"/>
    </source>
</evidence>
<keyword evidence="1" id="KW-0040">ANK repeat</keyword>
<evidence type="ECO:0000256" key="2">
    <source>
        <dbReference type="SAM" id="Phobius"/>
    </source>
</evidence>
<gene>
    <name evidence="4" type="ORF">KQX54_008159</name>
</gene>
<organism evidence="4 5">
    <name type="scientific">Cotesia glomerata</name>
    <name type="common">Lepidopteran parasitic wasp</name>
    <name type="synonym">Apanteles glomeratus</name>
    <dbReference type="NCBI Taxonomy" id="32391"/>
    <lineage>
        <taxon>Eukaryota</taxon>
        <taxon>Metazoa</taxon>
        <taxon>Ecdysozoa</taxon>
        <taxon>Arthropoda</taxon>
        <taxon>Hexapoda</taxon>
        <taxon>Insecta</taxon>
        <taxon>Pterygota</taxon>
        <taxon>Neoptera</taxon>
        <taxon>Endopterygota</taxon>
        <taxon>Hymenoptera</taxon>
        <taxon>Apocrita</taxon>
        <taxon>Ichneumonoidea</taxon>
        <taxon>Braconidae</taxon>
        <taxon>Microgastrinae</taxon>
        <taxon>Cotesia</taxon>
    </lineage>
</organism>
<evidence type="ECO:0000259" key="3">
    <source>
        <dbReference type="PROSITE" id="PS01186"/>
    </source>
</evidence>
<dbReference type="InterPro" id="IPR000742">
    <property type="entry name" value="EGF"/>
</dbReference>
<dbReference type="PROSITE" id="PS50088">
    <property type="entry name" value="ANK_REPEAT"/>
    <property type="match status" value="1"/>
</dbReference>
<feature type="domain" description="EGF-like" evidence="3">
    <location>
        <begin position="707"/>
        <end position="718"/>
    </location>
</feature>
<dbReference type="SMART" id="SM00181">
    <property type="entry name" value="EGF"/>
    <property type="match status" value="17"/>
</dbReference>
<keyword evidence="2" id="KW-0812">Transmembrane</keyword>
<evidence type="ECO:0000313" key="4">
    <source>
        <dbReference type="EMBL" id="KAH0567294.1"/>
    </source>
</evidence>
<proteinExistence type="predicted"/>
<evidence type="ECO:0000256" key="1">
    <source>
        <dbReference type="PROSITE-ProRule" id="PRU00023"/>
    </source>
</evidence>
<name>A0AAV7J8C6_COTGL</name>
<dbReference type="Gene3D" id="1.25.40.20">
    <property type="entry name" value="Ankyrin repeat-containing domain"/>
    <property type="match status" value="1"/>
</dbReference>
<reference evidence="4 5" key="1">
    <citation type="journal article" date="2021" name="J. Hered.">
        <title>A chromosome-level genome assembly of the parasitoid wasp, Cotesia glomerata (Hymenoptera: Braconidae).</title>
        <authorList>
            <person name="Pinto B.J."/>
            <person name="Weis J.J."/>
            <person name="Gamble T."/>
            <person name="Ode P.J."/>
            <person name="Paul R."/>
            <person name="Zaspel J.M."/>
        </authorList>
    </citation>
    <scope>NUCLEOTIDE SEQUENCE [LARGE SCALE GENOMIC DNA]</scope>
    <source>
        <strain evidence="4">CgM1</strain>
    </source>
</reference>
<protein>
    <recommendedName>
        <fullName evidence="3">EGF-like domain-containing protein</fullName>
    </recommendedName>
</protein>
<comment type="caution">
    <text evidence="4">The sequence shown here is derived from an EMBL/GenBank/DDBJ whole genome shotgun (WGS) entry which is preliminary data.</text>
</comment>
<dbReference type="PANTHER" id="PTHR24047">
    <property type="entry name" value="FI01909P-RELATED"/>
    <property type="match status" value="1"/>
</dbReference>
<dbReference type="InterPro" id="IPR053255">
    <property type="entry name" value="EGF-like_domain"/>
</dbReference>